<dbReference type="Pfam" id="PF05577">
    <property type="entry name" value="Peptidase_S28"/>
    <property type="match status" value="1"/>
</dbReference>
<evidence type="ECO:0000256" key="6">
    <source>
        <dbReference type="SAM" id="Phobius"/>
    </source>
</evidence>
<comment type="similarity">
    <text evidence="1">Belongs to the peptidase S28 family.</text>
</comment>
<keyword evidence="6" id="KW-0812">Transmembrane</keyword>
<protein>
    <submittedName>
        <fullName evidence="7">1234e49f-c45a-49c7-8489-b12db0014976</fullName>
    </submittedName>
</protein>
<dbReference type="GO" id="GO:0006508">
    <property type="term" value="P:proteolysis"/>
    <property type="evidence" value="ECO:0007669"/>
    <property type="project" value="UniProtKB-KW"/>
</dbReference>
<gene>
    <name evidence="7" type="ORF">SCLTRI_LOCUS1370</name>
</gene>
<feature type="transmembrane region" description="Helical" evidence="6">
    <location>
        <begin position="21"/>
        <end position="39"/>
    </location>
</feature>
<evidence type="ECO:0000256" key="4">
    <source>
        <dbReference type="ARBA" id="ARBA00022801"/>
    </source>
</evidence>
<keyword evidence="3" id="KW-0732">Signal</keyword>
<dbReference type="PANTHER" id="PTHR11010:SF117">
    <property type="entry name" value="SERINE PROTEASE 16"/>
    <property type="match status" value="1"/>
</dbReference>
<sequence length="570" mass="63785">MQGTMQFRICGISYILRDRKIFPSPFHLNLFTLFSLYVFEMRCNMLLVSVVTGLIGSTCASILSKVGTVKESAISISRREALAYKAHTIDQVIDHFPNDPMYAPHTNATFKQRYWFDATYYKPGGPVYLYIGGETNGQYRFSNLQTGIIQILMEATNGLGIILENRYYGESYPFNTSTTDQLAYLTNQQTVADNAYFAQHVSLPGVNASITAPNTKWILYGGSLAGGQTALSVKIYPEIFFGGIASSAPIKAVVGYPEWYNPIQRLGPQDCVSSINGIIDKFDALISANNTQAIKQFKSLFGLEALIDNRDFAMTIAFPLGGPMDYPTNTWQELNWSPLYTSNDFWSFCSNVTNIDAPKAVTDIDYSLSNYTGGEPWTNLGNYATYIKNVLIPICDGAPIDSTSCFGTQNETYYADVTNGAGRSYLYTTCLELGAWQVAPETGPSLISRVLQADYTQQWCNWAFPPGEYNSIPPTVNVALWNQYGEYNFSANRLAFIDGDNDVWLDLTYHSQYAPSPRVYSDLHPEFLISGAGHHWDSYGILNISAEPQFIQQAHLWEIRTVKKWLRAGW</sequence>
<evidence type="ECO:0000256" key="2">
    <source>
        <dbReference type="ARBA" id="ARBA00022670"/>
    </source>
</evidence>
<evidence type="ECO:0000256" key="5">
    <source>
        <dbReference type="ARBA" id="ARBA00023180"/>
    </source>
</evidence>
<dbReference type="GO" id="GO:0070008">
    <property type="term" value="F:serine-type exopeptidase activity"/>
    <property type="evidence" value="ECO:0007669"/>
    <property type="project" value="InterPro"/>
</dbReference>
<organism evidence="7 8">
    <name type="scientific">Sclerotinia trifoliorum</name>
    <dbReference type="NCBI Taxonomy" id="28548"/>
    <lineage>
        <taxon>Eukaryota</taxon>
        <taxon>Fungi</taxon>
        <taxon>Dikarya</taxon>
        <taxon>Ascomycota</taxon>
        <taxon>Pezizomycotina</taxon>
        <taxon>Leotiomycetes</taxon>
        <taxon>Helotiales</taxon>
        <taxon>Sclerotiniaceae</taxon>
        <taxon>Sclerotinia</taxon>
    </lineage>
</organism>
<keyword evidence="6" id="KW-1133">Transmembrane helix</keyword>
<dbReference type="OrthoDB" id="1735038at2759"/>
<name>A0A8H2VNE3_9HELO</name>
<dbReference type="InterPro" id="IPR008758">
    <property type="entry name" value="Peptidase_S28"/>
</dbReference>
<evidence type="ECO:0000313" key="7">
    <source>
        <dbReference type="EMBL" id="CAD6441584.1"/>
    </source>
</evidence>
<evidence type="ECO:0000256" key="3">
    <source>
        <dbReference type="ARBA" id="ARBA00022729"/>
    </source>
</evidence>
<dbReference type="PANTHER" id="PTHR11010">
    <property type="entry name" value="PROTEASE S28 PRO-X CARBOXYPEPTIDASE-RELATED"/>
    <property type="match status" value="1"/>
</dbReference>
<keyword evidence="6" id="KW-0472">Membrane</keyword>
<keyword evidence="4" id="KW-0378">Hydrolase</keyword>
<dbReference type="GO" id="GO:0008239">
    <property type="term" value="F:dipeptidyl-peptidase activity"/>
    <property type="evidence" value="ECO:0007669"/>
    <property type="project" value="TreeGrafter"/>
</dbReference>
<dbReference type="EMBL" id="CAJHIA010000006">
    <property type="protein sequence ID" value="CAD6441584.1"/>
    <property type="molecule type" value="Genomic_DNA"/>
</dbReference>
<dbReference type="Proteomes" id="UP000624404">
    <property type="component" value="Unassembled WGS sequence"/>
</dbReference>
<evidence type="ECO:0000313" key="8">
    <source>
        <dbReference type="Proteomes" id="UP000624404"/>
    </source>
</evidence>
<dbReference type="SUPFAM" id="SSF53474">
    <property type="entry name" value="alpha/beta-Hydrolases"/>
    <property type="match status" value="1"/>
</dbReference>
<proteinExistence type="inferred from homology"/>
<comment type="caution">
    <text evidence="7">The sequence shown here is derived from an EMBL/GenBank/DDBJ whole genome shotgun (WGS) entry which is preliminary data.</text>
</comment>
<keyword evidence="2" id="KW-0645">Protease</keyword>
<dbReference type="Gene3D" id="3.40.50.1820">
    <property type="entry name" value="alpha/beta hydrolase"/>
    <property type="match status" value="2"/>
</dbReference>
<keyword evidence="8" id="KW-1185">Reference proteome</keyword>
<accession>A0A8H2VNE3</accession>
<dbReference type="AlphaFoldDB" id="A0A8H2VNE3"/>
<keyword evidence="5" id="KW-0325">Glycoprotein</keyword>
<dbReference type="InterPro" id="IPR029058">
    <property type="entry name" value="AB_hydrolase_fold"/>
</dbReference>
<evidence type="ECO:0000256" key="1">
    <source>
        <dbReference type="ARBA" id="ARBA00011079"/>
    </source>
</evidence>
<reference evidence="7" key="1">
    <citation type="submission" date="2020-10" db="EMBL/GenBank/DDBJ databases">
        <authorList>
            <person name="Kusch S."/>
        </authorList>
    </citation>
    <scope>NUCLEOTIDE SEQUENCE</scope>
    <source>
        <strain evidence="7">SwB9</strain>
    </source>
</reference>